<reference evidence="4 5" key="1">
    <citation type="submission" date="2018-01" db="EMBL/GenBank/DDBJ databases">
        <title>Whole genome sequence of Melissococcus plutonius DAT561.</title>
        <authorList>
            <person name="Okumura K."/>
            <person name="Takamatsu D."/>
            <person name="Okura M."/>
        </authorList>
    </citation>
    <scope>NUCLEOTIDE SEQUENCE [LARGE SCALE GENOMIC DNA]</scope>
    <source>
        <strain evidence="4 5">DAT561</strain>
    </source>
</reference>
<evidence type="ECO:0000256" key="3">
    <source>
        <dbReference type="SAM" id="MobiDB-lite"/>
    </source>
</evidence>
<dbReference type="RefSeq" id="WP_013774518.1">
    <property type="nucleotide sequence ID" value="NZ_AP018492.1"/>
</dbReference>
<dbReference type="PANTHER" id="PTHR34297">
    <property type="entry name" value="HYPOTHETICAL CYTOSOLIC PROTEIN-RELATED"/>
    <property type="match status" value="1"/>
</dbReference>
<dbReference type="InterPro" id="IPR005531">
    <property type="entry name" value="Asp23"/>
</dbReference>
<evidence type="ECO:0000256" key="1">
    <source>
        <dbReference type="ARBA" id="ARBA00005721"/>
    </source>
</evidence>
<feature type="region of interest" description="Disordered" evidence="3">
    <location>
        <begin position="127"/>
        <end position="160"/>
    </location>
</feature>
<dbReference type="Proteomes" id="UP000269226">
    <property type="component" value="Chromosome"/>
</dbReference>
<gene>
    <name evidence="4" type="ORF">DAT561_0401</name>
</gene>
<dbReference type="EMBL" id="AP018492">
    <property type="protein sequence ID" value="BBC60538.1"/>
    <property type="molecule type" value="Genomic_DNA"/>
</dbReference>
<protein>
    <recommendedName>
        <fullName evidence="2">Stress response regulator gls24 homolog</fullName>
    </recommendedName>
</protein>
<name>A0A2Z5Y1D2_9ENTE</name>
<dbReference type="GeneID" id="57042962"/>
<accession>A0A2Z5Y1D2</accession>
<evidence type="ECO:0000313" key="4">
    <source>
        <dbReference type="EMBL" id="BBC60538.1"/>
    </source>
</evidence>
<evidence type="ECO:0000256" key="2">
    <source>
        <dbReference type="ARBA" id="ARBA00039575"/>
    </source>
</evidence>
<evidence type="ECO:0000313" key="5">
    <source>
        <dbReference type="Proteomes" id="UP000269226"/>
    </source>
</evidence>
<feature type="compositionally biased region" description="Basic and acidic residues" evidence="3">
    <location>
        <begin position="135"/>
        <end position="154"/>
    </location>
</feature>
<organism evidence="4 5">
    <name type="scientific">Melissococcus plutonius</name>
    <dbReference type="NCBI Taxonomy" id="33970"/>
    <lineage>
        <taxon>Bacteria</taxon>
        <taxon>Bacillati</taxon>
        <taxon>Bacillota</taxon>
        <taxon>Bacilli</taxon>
        <taxon>Lactobacillales</taxon>
        <taxon>Enterococcaceae</taxon>
        <taxon>Melissococcus</taxon>
    </lineage>
</organism>
<dbReference type="PANTHER" id="PTHR34297:SF3">
    <property type="entry name" value="ALKALINE SHOCK PROTEIN 23"/>
    <property type="match status" value="1"/>
</dbReference>
<dbReference type="AlphaFoldDB" id="A0A2Z5Y1D2"/>
<sequence>MDNKTHTNSNDGANKTNDVKKKLTFDDQVLKKIAGIAVSSIPGILGLSGNAITNLTDKFTNNNNPTKGVNAEVGSKQVAIDLDIIGEYGKNIAEVFDEATKKVADSVKNMTGLELVEFNMNVDDVMSKQQYEEQYQNKKPKDNKTDNKKEDNQNEQRNLQ</sequence>
<proteinExistence type="inferred from homology"/>
<dbReference type="OMA" id="FDVHIPD"/>
<dbReference type="Pfam" id="PF03780">
    <property type="entry name" value="Asp23"/>
    <property type="match status" value="1"/>
</dbReference>
<comment type="similarity">
    <text evidence="1">Belongs to the asp23 family.</text>
</comment>